<dbReference type="OrthoDB" id="2996338at2759"/>
<feature type="region of interest" description="Disordered" evidence="1">
    <location>
        <begin position="253"/>
        <end position="272"/>
    </location>
</feature>
<evidence type="ECO:0000313" key="2">
    <source>
        <dbReference type="EMBL" id="KZP34586.1"/>
    </source>
</evidence>
<sequence length="508" mass="53914">MKLHLRNPTSSVHPYCKSLAPETSKQMNFAFPSRTSTPRNKSKLSVNAPGEVDAELATLISRKERPPPLGPGIPSPSGPSLAPVENTNRARGHSFRERSASRGLPNIEIPPPLPLDRSNDMVSTDSPGTLSPDAVDASPQVASSSRPAMNRKRSQSSITGLTSRAALANQRDRDLASPGDFQFPASGSISSPVTRRGAHLKASPSNASVSSASSLSSITHHPAYSYDESSSGLPRRRLTPVDALHLPPSIHRAHSANAASAAAENTEHMSRKPSLSRQASVAVMEHVQALPPLVPPSKPFARYTRDRSNSGTSRLSDGNISTQSLGLPGLKDVIKIPEFTAEYQLGMDLLPPSPSTANYSSRVFAPPPSALSSSIVHSADRPVLTSLANSSATSLGLTRAHSPTFDPPHPNFHSSSFNSNGLPHSLLGPAVRPLDFGALMTSHESTHSELAKTVEDLSQWLSLVEKGLSAMLDFPDADTITEEQEEHPSVSEDAWMEASGGTSISIPS</sequence>
<accession>A0A166XAF3</accession>
<feature type="compositionally biased region" description="Low complexity" evidence="1">
    <location>
        <begin position="202"/>
        <end position="214"/>
    </location>
</feature>
<feature type="compositionally biased region" description="Polar residues" evidence="1">
    <location>
        <begin position="309"/>
        <end position="320"/>
    </location>
</feature>
<reference evidence="2 3" key="1">
    <citation type="journal article" date="2016" name="Mol. Biol. Evol.">
        <title>Comparative Genomics of Early-Diverging Mushroom-Forming Fungi Provides Insights into the Origins of Lignocellulose Decay Capabilities.</title>
        <authorList>
            <person name="Nagy L.G."/>
            <person name="Riley R."/>
            <person name="Tritt A."/>
            <person name="Adam C."/>
            <person name="Daum C."/>
            <person name="Floudas D."/>
            <person name="Sun H."/>
            <person name="Yadav J.S."/>
            <person name="Pangilinan J."/>
            <person name="Larsson K.H."/>
            <person name="Matsuura K."/>
            <person name="Barry K."/>
            <person name="Labutti K."/>
            <person name="Kuo R."/>
            <person name="Ohm R.A."/>
            <person name="Bhattacharya S.S."/>
            <person name="Shirouzu T."/>
            <person name="Yoshinaga Y."/>
            <person name="Martin F.M."/>
            <person name="Grigoriev I.V."/>
            <person name="Hibbett D.S."/>
        </authorList>
    </citation>
    <scope>NUCLEOTIDE SEQUENCE [LARGE SCALE GENOMIC DNA]</scope>
    <source>
        <strain evidence="2 3">CBS 109695</strain>
    </source>
</reference>
<organism evidence="2 3">
    <name type="scientific">Athelia psychrophila</name>
    <dbReference type="NCBI Taxonomy" id="1759441"/>
    <lineage>
        <taxon>Eukaryota</taxon>
        <taxon>Fungi</taxon>
        <taxon>Dikarya</taxon>
        <taxon>Basidiomycota</taxon>
        <taxon>Agaricomycotina</taxon>
        <taxon>Agaricomycetes</taxon>
        <taxon>Agaricomycetidae</taxon>
        <taxon>Atheliales</taxon>
        <taxon>Atheliaceae</taxon>
        <taxon>Athelia</taxon>
    </lineage>
</organism>
<feature type="region of interest" description="Disordered" evidence="1">
    <location>
        <begin position="174"/>
        <end position="214"/>
    </location>
</feature>
<evidence type="ECO:0000256" key="1">
    <source>
        <dbReference type="SAM" id="MobiDB-lite"/>
    </source>
</evidence>
<feature type="region of interest" description="Disordered" evidence="1">
    <location>
        <begin position="295"/>
        <end position="320"/>
    </location>
</feature>
<evidence type="ECO:0000313" key="3">
    <source>
        <dbReference type="Proteomes" id="UP000076532"/>
    </source>
</evidence>
<gene>
    <name evidence="2" type="ORF">FIBSPDRAFT_11526</name>
</gene>
<feature type="compositionally biased region" description="Polar residues" evidence="1">
    <location>
        <begin position="120"/>
        <end position="129"/>
    </location>
</feature>
<feature type="region of interest" description="Disordered" evidence="1">
    <location>
        <begin position="481"/>
        <end position="508"/>
    </location>
</feature>
<keyword evidence="3" id="KW-1185">Reference proteome</keyword>
<proteinExistence type="predicted"/>
<dbReference type="EMBL" id="KV417480">
    <property type="protein sequence ID" value="KZP34586.1"/>
    <property type="molecule type" value="Genomic_DNA"/>
</dbReference>
<name>A0A166XAF3_9AGAM</name>
<feature type="compositionally biased region" description="Low complexity" evidence="1">
    <location>
        <begin position="255"/>
        <end position="264"/>
    </location>
</feature>
<dbReference type="STRING" id="436010.A0A166XAF3"/>
<protein>
    <submittedName>
        <fullName evidence="2">Uncharacterized protein</fullName>
    </submittedName>
</protein>
<dbReference type="AlphaFoldDB" id="A0A166XAF3"/>
<feature type="region of interest" description="Disordered" evidence="1">
    <location>
        <begin position="62"/>
        <end position="161"/>
    </location>
</feature>
<feature type="compositionally biased region" description="Pro residues" evidence="1">
    <location>
        <begin position="67"/>
        <end position="77"/>
    </location>
</feature>
<dbReference type="Proteomes" id="UP000076532">
    <property type="component" value="Unassembled WGS sequence"/>
</dbReference>